<dbReference type="EMBL" id="CAJNNV010002387">
    <property type="protein sequence ID" value="CAE8587077.1"/>
    <property type="molecule type" value="Genomic_DNA"/>
</dbReference>
<name>A0A813D295_POLGL</name>
<evidence type="ECO:0000313" key="5">
    <source>
        <dbReference type="EMBL" id="CAE8705266.1"/>
    </source>
</evidence>
<accession>A0A813D295</accession>
<organism evidence="2 6">
    <name type="scientific">Polarella glacialis</name>
    <name type="common">Dinoflagellate</name>
    <dbReference type="NCBI Taxonomy" id="89957"/>
    <lineage>
        <taxon>Eukaryota</taxon>
        <taxon>Sar</taxon>
        <taxon>Alveolata</taxon>
        <taxon>Dinophyceae</taxon>
        <taxon>Suessiales</taxon>
        <taxon>Suessiaceae</taxon>
        <taxon>Polarella</taxon>
    </lineage>
</organism>
<dbReference type="Proteomes" id="UP000654075">
    <property type="component" value="Unassembled WGS sequence"/>
</dbReference>
<keyword evidence="1" id="KW-0732">Signal</keyword>
<dbReference type="EMBL" id="CAJNNV010031156">
    <property type="protein sequence ID" value="CAE8634843.1"/>
    <property type="molecule type" value="Genomic_DNA"/>
</dbReference>
<dbReference type="EMBL" id="CAJNNW010030934">
    <property type="protein sequence ID" value="CAE8705266.1"/>
    <property type="molecule type" value="Genomic_DNA"/>
</dbReference>
<protein>
    <submittedName>
        <fullName evidence="2">Uncharacterized protein</fullName>
    </submittedName>
</protein>
<gene>
    <name evidence="2" type="ORF">PGLA1383_LOCUS1370</name>
    <name evidence="4" type="ORF">PGLA1383_LOCUS50461</name>
    <name evidence="3" type="ORF">PGLA1383_LOCUS5919</name>
    <name evidence="5" type="ORF">PGLA2088_LOCUS33610</name>
</gene>
<sequence>MRNVCRYAALAAACTWQCLWRVASYNAQSTTGGRLTIYNTQLVAGKRTMHIACDRLSLRYGLPFYIVPIEYETFLELDHILTTATENETEPEKTLDPDSVITDATDGVDKKKPFVDKVVYDIFDADIRMDLDAYVVLSVGTIMIQGKGERMTMSLKRLDLEQVPASRQECDELVSMQECDEPVSMMNRVTAPFVRKYSM</sequence>
<feature type="chain" id="PRO_5036408761" evidence="1">
    <location>
        <begin position="25"/>
        <end position="199"/>
    </location>
</feature>
<evidence type="ECO:0000313" key="3">
    <source>
        <dbReference type="EMBL" id="CAE8587077.1"/>
    </source>
</evidence>
<evidence type="ECO:0000313" key="6">
    <source>
        <dbReference type="Proteomes" id="UP000654075"/>
    </source>
</evidence>
<proteinExistence type="predicted"/>
<dbReference type="Proteomes" id="UP000626109">
    <property type="component" value="Unassembled WGS sequence"/>
</dbReference>
<dbReference type="EMBL" id="CAJNNV010000371">
    <property type="protein sequence ID" value="CAE8582370.1"/>
    <property type="molecule type" value="Genomic_DNA"/>
</dbReference>
<evidence type="ECO:0000313" key="4">
    <source>
        <dbReference type="EMBL" id="CAE8634843.1"/>
    </source>
</evidence>
<evidence type="ECO:0000256" key="1">
    <source>
        <dbReference type="SAM" id="SignalP"/>
    </source>
</evidence>
<evidence type="ECO:0000313" key="2">
    <source>
        <dbReference type="EMBL" id="CAE8582370.1"/>
    </source>
</evidence>
<reference evidence="2" key="1">
    <citation type="submission" date="2021-02" db="EMBL/GenBank/DDBJ databases">
        <authorList>
            <person name="Dougan E. K."/>
            <person name="Rhodes N."/>
            <person name="Thang M."/>
            <person name="Chan C."/>
        </authorList>
    </citation>
    <scope>NUCLEOTIDE SEQUENCE</scope>
</reference>
<comment type="caution">
    <text evidence="2">The sequence shown here is derived from an EMBL/GenBank/DDBJ whole genome shotgun (WGS) entry which is preliminary data.</text>
</comment>
<keyword evidence="6" id="KW-1185">Reference proteome</keyword>
<feature type="signal peptide" evidence="1">
    <location>
        <begin position="1"/>
        <end position="24"/>
    </location>
</feature>
<dbReference type="AlphaFoldDB" id="A0A813D295"/>